<dbReference type="InterPro" id="IPR029033">
    <property type="entry name" value="His_PPase_superfam"/>
</dbReference>
<dbReference type="InterPro" id="IPR050645">
    <property type="entry name" value="Histidine_acid_phosphatase"/>
</dbReference>
<comment type="catalytic activity">
    <reaction evidence="3">
        <text>3-O-[beta-D-GlcA-(1-&gt;3)-beta-D-Gal-(1-&gt;3)-beta-D-Gal-(1-&gt;4)-beta-D-2-O-P-Xyl]-L-seryl-[protein] + H2O = 3-O-(beta-D-GlcA-(1-&gt;3)-beta-D-Gal-(1-&gt;3)-beta-D-Gal-(1-&gt;4)-beta-D-Xyl)-L-seryl-[protein] + phosphate</text>
        <dbReference type="Rhea" id="RHEA:56512"/>
        <dbReference type="Rhea" id="RHEA-COMP:12573"/>
        <dbReference type="Rhea" id="RHEA-COMP:14559"/>
        <dbReference type="ChEBI" id="CHEBI:15377"/>
        <dbReference type="ChEBI" id="CHEBI:43474"/>
        <dbReference type="ChEBI" id="CHEBI:132093"/>
        <dbReference type="ChEBI" id="CHEBI:140495"/>
    </reaction>
</comment>
<evidence type="ECO:0000313" key="8">
    <source>
        <dbReference type="Proteomes" id="UP000001307"/>
    </source>
</evidence>
<evidence type="ECO:0000313" key="7">
    <source>
        <dbReference type="EMBL" id="CBY07709.1"/>
    </source>
</evidence>
<dbReference type="Gene3D" id="3.40.50.1240">
    <property type="entry name" value="Phosphoglycerate mutase-like"/>
    <property type="match status" value="1"/>
</dbReference>
<dbReference type="Proteomes" id="UP000001307">
    <property type="component" value="Unassembled WGS sequence"/>
</dbReference>
<dbReference type="EMBL" id="FN653026">
    <property type="protein sequence ID" value="CBY07709.1"/>
    <property type="molecule type" value="Genomic_DNA"/>
</dbReference>
<keyword evidence="2" id="KW-0378">Hydrolase</keyword>
<protein>
    <recommendedName>
        <fullName evidence="4">2-phosphoxylose phosphatase 1</fullName>
    </recommendedName>
    <alternativeName>
        <fullName evidence="5">Acid phosphatase-like protein 2</fullName>
    </alternativeName>
</protein>
<evidence type="ECO:0000256" key="4">
    <source>
        <dbReference type="ARBA" id="ARBA00040357"/>
    </source>
</evidence>
<sequence>MRDKREDLELVRTVVLARHGARSTLCYLEELGPSTWNDPKLFEAPDFVKQVKVNWTDVGGGDPPKGQFSGGILPCGGQRGELTHRGYIGNSKIGEYLKTQIDIKEEDIYVRSTNTTRTVESARAIIAGIFNKPMEITIETPANNNDDFLTLHNSAKIAMAKLEWTWSTPCLYEPFQEKMSKIIRTVGLKKRAEGRQSQFQPIGVYDDYMCRKEHDLIINNKEKLDSVAEDLEELAVLTKHIINGISDEERQFVLSLKAGRLLEYIVKELKKPLSILSVHDTTLGPMHQALTHKIVKKTGELCIYPPYSAHMDFYFYKNASNEEFIQVDFQREPILFDGKTIVSIKEFLQETAWFRMTQEEFGAKKQAEPPIPARFSDEDEEDFHKNPEKYLQLE</sequence>
<dbReference type="PANTHER" id="PTHR11567">
    <property type="entry name" value="ACID PHOSPHATASE-RELATED"/>
    <property type="match status" value="1"/>
</dbReference>
<dbReference type="PANTHER" id="PTHR11567:SF110">
    <property type="entry name" value="2-PHOSPHOXYLOSE PHOSPHATASE 1"/>
    <property type="match status" value="1"/>
</dbReference>
<accession>E4X5U0</accession>
<reference evidence="7" key="1">
    <citation type="journal article" date="2010" name="Science">
        <title>Plasticity of animal genome architecture unmasked by rapid evolution of a pelagic tunicate.</title>
        <authorList>
            <person name="Denoeud F."/>
            <person name="Henriet S."/>
            <person name="Mungpakdee S."/>
            <person name="Aury J.M."/>
            <person name="Da Silva C."/>
            <person name="Brinkmann H."/>
            <person name="Mikhaleva J."/>
            <person name="Olsen L.C."/>
            <person name="Jubin C."/>
            <person name="Canestro C."/>
            <person name="Bouquet J.M."/>
            <person name="Danks G."/>
            <person name="Poulain J."/>
            <person name="Campsteijn C."/>
            <person name="Adamski M."/>
            <person name="Cross I."/>
            <person name="Yadetie F."/>
            <person name="Muffato M."/>
            <person name="Louis A."/>
            <person name="Butcher S."/>
            <person name="Tsagkogeorga G."/>
            <person name="Konrad A."/>
            <person name="Singh S."/>
            <person name="Jensen M.F."/>
            <person name="Cong E.H."/>
            <person name="Eikeseth-Otteraa H."/>
            <person name="Noel B."/>
            <person name="Anthouard V."/>
            <person name="Porcel B.M."/>
            <person name="Kachouri-Lafond R."/>
            <person name="Nishino A."/>
            <person name="Ugolini M."/>
            <person name="Chourrout P."/>
            <person name="Nishida H."/>
            <person name="Aasland R."/>
            <person name="Huzurbazar S."/>
            <person name="Westhof E."/>
            <person name="Delsuc F."/>
            <person name="Lehrach H."/>
            <person name="Reinhardt R."/>
            <person name="Weissenbach J."/>
            <person name="Roy S.W."/>
            <person name="Artiguenave F."/>
            <person name="Postlethwait J.H."/>
            <person name="Manak J.R."/>
            <person name="Thompson E.M."/>
            <person name="Jaillon O."/>
            <person name="Du Pasquier L."/>
            <person name="Boudinot P."/>
            <person name="Liberles D.A."/>
            <person name="Volff J.N."/>
            <person name="Philippe H."/>
            <person name="Lenhard B."/>
            <person name="Roest Crollius H."/>
            <person name="Wincker P."/>
            <person name="Chourrout D."/>
        </authorList>
    </citation>
    <scope>NUCLEOTIDE SEQUENCE [LARGE SCALE GENOMIC DNA]</scope>
</reference>
<organism evidence="7">
    <name type="scientific">Oikopleura dioica</name>
    <name type="common">Tunicate</name>
    <dbReference type="NCBI Taxonomy" id="34765"/>
    <lineage>
        <taxon>Eukaryota</taxon>
        <taxon>Metazoa</taxon>
        <taxon>Chordata</taxon>
        <taxon>Tunicata</taxon>
        <taxon>Appendicularia</taxon>
        <taxon>Copelata</taxon>
        <taxon>Oikopleuridae</taxon>
        <taxon>Oikopleura</taxon>
    </lineage>
</organism>
<dbReference type="OrthoDB" id="10257284at2759"/>
<keyword evidence="8" id="KW-1185">Reference proteome</keyword>
<dbReference type="InParanoid" id="E4X5U0"/>
<dbReference type="AlphaFoldDB" id="E4X5U0"/>
<evidence type="ECO:0000256" key="1">
    <source>
        <dbReference type="ARBA" id="ARBA00005375"/>
    </source>
</evidence>
<dbReference type="Pfam" id="PF00328">
    <property type="entry name" value="His_Phos_2"/>
    <property type="match status" value="1"/>
</dbReference>
<proteinExistence type="inferred from homology"/>
<dbReference type="InterPro" id="IPR000560">
    <property type="entry name" value="His_Pase_clade-2"/>
</dbReference>
<evidence type="ECO:0000256" key="3">
    <source>
        <dbReference type="ARBA" id="ARBA00036311"/>
    </source>
</evidence>
<gene>
    <name evidence="7" type="ORF">GSOID_T00002699001</name>
</gene>
<name>E4X5U0_OIKDI</name>
<dbReference type="SUPFAM" id="SSF53254">
    <property type="entry name" value="Phosphoglycerate mutase-like"/>
    <property type="match status" value="1"/>
</dbReference>
<evidence type="ECO:0000256" key="2">
    <source>
        <dbReference type="ARBA" id="ARBA00022801"/>
    </source>
</evidence>
<evidence type="ECO:0000256" key="6">
    <source>
        <dbReference type="SAM" id="MobiDB-lite"/>
    </source>
</evidence>
<evidence type="ECO:0000256" key="5">
    <source>
        <dbReference type="ARBA" id="ARBA00041499"/>
    </source>
</evidence>
<dbReference type="GO" id="GO:0016791">
    <property type="term" value="F:phosphatase activity"/>
    <property type="evidence" value="ECO:0007669"/>
    <property type="project" value="TreeGrafter"/>
</dbReference>
<feature type="region of interest" description="Disordered" evidence="6">
    <location>
        <begin position="361"/>
        <end position="394"/>
    </location>
</feature>
<comment type="similarity">
    <text evidence="1">Belongs to the histidine acid phosphatase family.</text>
</comment>